<feature type="binding site" evidence="3">
    <location>
        <position position="76"/>
    </location>
    <ligand>
        <name>Cu cation</name>
        <dbReference type="ChEBI" id="CHEBI:23378"/>
    </ligand>
</feature>
<name>U3GK56_9GAMM</name>
<feature type="binding site" evidence="3">
    <location>
        <position position="80"/>
    </location>
    <ligand>
        <name>Cu cation</name>
        <dbReference type="ChEBI" id="CHEBI:23378"/>
    </ligand>
</feature>
<accession>U3GK56</accession>
<dbReference type="FunFam" id="3.40.30.10:FF:000013">
    <property type="entry name" value="Blast:Protein SCO1 homolog, mitochondrial"/>
    <property type="match status" value="1"/>
</dbReference>
<evidence type="ECO:0000259" key="5">
    <source>
        <dbReference type="PROSITE" id="PS51352"/>
    </source>
</evidence>
<dbReference type="Pfam" id="PF02630">
    <property type="entry name" value="SCO1-SenC"/>
    <property type="match status" value="1"/>
</dbReference>
<evidence type="ECO:0000256" key="3">
    <source>
        <dbReference type="PIRSR" id="PIRSR603782-1"/>
    </source>
</evidence>
<evidence type="ECO:0000313" key="6">
    <source>
        <dbReference type="EMBL" id="AGA89302.1"/>
    </source>
</evidence>
<dbReference type="STRING" id="765912.Thimo_0443"/>
<dbReference type="PANTHER" id="PTHR12151">
    <property type="entry name" value="ELECTRON TRANSPORT PROTIN SCO1/SENC FAMILY MEMBER"/>
    <property type="match status" value="1"/>
</dbReference>
<feature type="disulfide bond" description="Redox-active" evidence="4">
    <location>
        <begin position="76"/>
        <end position="80"/>
    </location>
</feature>
<comment type="similarity">
    <text evidence="1">Belongs to the SCO1/2 family.</text>
</comment>
<dbReference type="PROSITE" id="PS51352">
    <property type="entry name" value="THIOREDOXIN_2"/>
    <property type="match status" value="1"/>
</dbReference>
<dbReference type="InterPro" id="IPR013766">
    <property type="entry name" value="Thioredoxin_domain"/>
</dbReference>
<evidence type="ECO:0000256" key="1">
    <source>
        <dbReference type="ARBA" id="ARBA00010996"/>
    </source>
</evidence>
<dbReference type="InterPro" id="IPR036249">
    <property type="entry name" value="Thioredoxin-like_sf"/>
</dbReference>
<protein>
    <submittedName>
        <fullName evidence="6">Uncharacterized protein SCO1/SenC/PrrC, involved in biogenesis of respiratory and photosynthetic systems</fullName>
    </submittedName>
</protein>
<proteinExistence type="inferred from homology"/>
<dbReference type="OrthoDB" id="9790194at2"/>
<dbReference type="KEGG" id="tmb:Thimo_0443"/>
<dbReference type="HOGENOM" id="CLU_050131_3_3_6"/>
<dbReference type="Proteomes" id="UP000010816">
    <property type="component" value="Chromosome"/>
</dbReference>
<keyword evidence="2 3" id="KW-0186">Copper</keyword>
<keyword evidence="3" id="KW-0479">Metal-binding</keyword>
<evidence type="ECO:0000313" key="7">
    <source>
        <dbReference type="Proteomes" id="UP000010816"/>
    </source>
</evidence>
<dbReference type="CDD" id="cd02968">
    <property type="entry name" value="SCO"/>
    <property type="match status" value="1"/>
</dbReference>
<keyword evidence="7" id="KW-1185">Reference proteome</keyword>
<dbReference type="PANTHER" id="PTHR12151:SF25">
    <property type="entry name" value="LINALOOL DEHYDRATASE_ISOMERASE DOMAIN-CONTAINING PROTEIN"/>
    <property type="match status" value="1"/>
</dbReference>
<feature type="domain" description="Thioredoxin" evidence="5">
    <location>
        <begin position="39"/>
        <end position="202"/>
    </location>
</feature>
<organism evidence="6 7">
    <name type="scientific">Thioflavicoccus mobilis 8321</name>
    <dbReference type="NCBI Taxonomy" id="765912"/>
    <lineage>
        <taxon>Bacteria</taxon>
        <taxon>Pseudomonadati</taxon>
        <taxon>Pseudomonadota</taxon>
        <taxon>Gammaproteobacteria</taxon>
        <taxon>Chromatiales</taxon>
        <taxon>Chromatiaceae</taxon>
        <taxon>Thioflavicoccus</taxon>
    </lineage>
</organism>
<dbReference type="Gene3D" id="3.40.30.10">
    <property type="entry name" value="Glutaredoxin"/>
    <property type="match status" value="1"/>
</dbReference>
<dbReference type="PATRIC" id="fig|765912.4.peg.427"/>
<dbReference type="SUPFAM" id="SSF52833">
    <property type="entry name" value="Thioredoxin-like"/>
    <property type="match status" value="1"/>
</dbReference>
<keyword evidence="4" id="KW-1015">Disulfide bond</keyword>
<dbReference type="GO" id="GO:0046872">
    <property type="term" value="F:metal ion binding"/>
    <property type="evidence" value="ECO:0007669"/>
    <property type="project" value="UniProtKB-KW"/>
</dbReference>
<dbReference type="AlphaFoldDB" id="U3GK56"/>
<dbReference type="EMBL" id="CP003051">
    <property type="protein sequence ID" value="AGA89302.1"/>
    <property type="molecule type" value="Genomic_DNA"/>
</dbReference>
<evidence type="ECO:0000256" key="2">
    <source>
        <dbReference type="ARBA" id="ARBA00023008"/>
    </source>
</evidence>
<reference evidence="6 7" key="1">
    <citation type="submission" date="2011-09" db="EMBL/GenBank/DDBJ databases">
        <title>Complete sequence of chromosome of Thioflavicoccus mobilis 8321.</title>
        <authorList>
            <consortium name="US DOE Joint Genome Institute"/>
            <person name="Lucas S."/>
            <person name="Han J."/>
            <person name="Lapidus A."/>
            <person name="Cheng J.-F."/>
            <person name="Goodwin L."/>
            <person name="Pitluck S."/>
            <person name="Peters L."/>
            <person name="Ovchinnikova G."/>
            <person name="Lu M."/>
            <person name="Detter J.C."/>
            <person name="Han C."/>
            <person name="Tapia R."/>
            <person name="Land M."/>
            <person name="Hauser L."/>
            <person name="Kyrpides N."/>
            <person name="Ivanova N."/>
            <person name="Pagani I."/>
            <person name="Vogl K."/>
            <person name="Liu Z."/>
            <person name="Imhoff J."/>
            <person name="Thiel V."/>
            <person name="Frigaard N.-U."/>
            <person name="Bryant D."/>
            <person name="Woyke T."/>
        </authorList>
    </citation>
    <scope>NUCLEOTIDE SEQUENCE [LARGE SCALE GENOMIC DNA]</scope>
    <source>
        <strain evidence="6 7">8321</strain>
    </source>
</reference>
<dbReference type="RefSeq" id="WP_015279450.1">
    <property type="nucleotide sequence ID" value="NC_019940.1"/>
</dbReference>
<feature type="binding site" evidence="3">
    <location>
        <position position="167"/>
    </location>
    <ligand>
        <name>Cu cation</name>
        <dbReference type="ChEBI" id="CHEBI:23378"/>
    </ligand>
</feature>
<gene>
    <name evidence="6" type="ORF">Thimo_0443</name>
</gene>
<evidence type="ECO:0000256" key="4">
    <source>
        <dbReference type="PIRSR" id="PIRSR603782-2"/>
    </source>
</evidence>
<dbReference type="eggNOG" id="COG1999">
    <property type="taxonomic scope" value="Bacteria"/>
</dbReference>
<dbReference type="InterPro" id="IPR003782">
    <property type="entry name" value="SCO1/SenC"/>
</dbReference>
<sequence length="206" mass="22489">MKRGIPSAIIVIAAALLVWTAWFWRPVTPEGDVHRVLPIAPQPVGGDFRLRSVDGPFDLAELRGQVVLVYFGYTWCPDICPTNLVVIARALELLTPTERDRVQVLFITVDPQRDTAERLAEYVGWFHPDIIGLTGGEAEIAVVARRYGAAFRRYESSDSAMGYMVDHSAASYLVDPEGHLALTLAHATPAVDIAAAIRSLLPASGP</sequence>